<dbReference type="EMBL" id="JBHSZI010000001">
    <property type="protein sequence ID" value="MFC7057080.1"/>
    <property type="molecule type" value="Genomic_DNA"/>
</dbReference>
<accession>A0ABD5VV33</accession>
<dbReference type="PROSITE" id="PS51186">
    <property type="entry name" value="GNAT"/>
    <property type="match status" value="1"/>
</dbReference>
<sequence>MSSTGKSVVTDDGVVGAVAFNADRDNPTIGHLRYVTVREDRQGEGIGSRLLRFTADALDGDAYNNITIAVNNPRAYRACYNAGFRYSGRETGIAELVMEYDPAEPAEREQYEKGVAIFQSRDLPPEQRSVLERSDVPETVAVPDS</sequence>
<reference evidence="3 4" key="1">
    <citation type="journal article" date="2019" name="Int. J. Syst. Evol. Microbiol.">
        <title>The Global Catalogue of Microorganisms (GCM) 10K type strain sequencing project: providing services to taxonomists for standard genome sequencing and annotation.</title>
        <authorList>
            <consortium name="The Broad Institute Genomics Platform"/>
            <consortium name="The Broad Institute Genome Sequencing Center for Infectious Disease"/>
            <person name="Wu L."/>
            <person name="Ma J."/>
        </authorList>
    </citation>
    <scope>NUCLEOTIDE SEQUENCE [LARGE SCALE GENOMIC DNA]</scope>
    <source>
        <strain evidence="3 4">JCM 30072</strain>
    </source>
</reference>
<comment type="caution">
    <text evidence="3">The sequence shown here is derived from an EMBL/GenBank/DDBJ whole genome shotgun (WGS) entry which is preliminary data.</text>
</comment>
<evidence type="ECO:0000313" key="3">
    <source>
        <dbReference type="EMBL" id="MFC7057080.1"/>
    </source>
</evidence>
<organism evidence="3 4">
    <name type="scientific">Halovenus salina</name>
    <dbReference type="NCBI Taxonomy" id="1510225"/>
    <lineage>
        <taxon>Archaea</taxon>
        <taxon>Methanobacteriati</taxon>
        <taxon>Methanobacteriota</taxon>
        <taxon>Stenosarchaea group</taxon>
        <taxon>Halobacteria</taxon>
        <taxon>Halobacteriales</taxon>
        <taxon>Haloarculaceae</taxon>
        <taxon>Halovenus</taxon>
    </lineage>
</organism>
<feature type="region of interest" description="Disordered" evidence="1">
    <location>
        <begin position="126"/>
        <end position="145"/>
    </location>
</feature>
<feature type="domain" description="N-acetyltransferase" evidence="2">
    <location>
        <begin position="1"/>
        <end position="103"/>
    </location>
</feature>
<feature type="compositionally biased region" description="Basic and acidic residues" evidence="1">
    <location>
        <begin position="126"/>
        <end position="136"/>
    </location>
</feature>
<dbReference type="Pfam" id="PF13508">
    <property type="entry name" value="Acetyltransf_7"/>
    <property type="match status" value="1"/>
</dbReference>
<dbReference type="InterPro" id="IPR016181">
    <property type="entry name" value="Acyl_CoA_acyltransferase"/>
</dbReference>
<gene>
    <name evidence="3" type="ORF">ACFQQG_01470</name>
</gene>
<dbReference type="SUPFAM" id="SSF55729">
    <property type="entry name" value="Acyl-CoA N-acyltransferases (Nat)"/>
    <property type="match status" value="1"/>
</dbReference>
<keyword evidence="4" id="KW-1185">Reference proteome</keyword>
<dbReference type="Gene3D" id="3.40.630.30">
    <property type="match status" value="1"/>
</dbReference>
<name>A0ABD5VV33_9EURY</name>
<dbReference type="AlphaFoldDB" id="A0ABD5VV33"/>
<dbReference type="InterPro" id="IPR000182">
    <property type="entry name" value="GNAT_dom"/>
</dbReference>
<evidence type="ECO:0000313" key="4">
    <source>
        <dbReference type="Proteomes" id="UP001596445"/>
    </source>
</evidence>
<protein>
    <submittedName>
        <fullName evidence="3">GNAT family N-acetyltransferase</fullName>
    </submittedName>
</protein>
<dbReference type="RefSeq" id="WP_382183799.1">
    <property type="nucleotide sequence ID" value="NZ_JBHSZI010000001.1"/>
</dbReference>
<proteinExistence type="predicted"/>
<dbReference type="CDD" id="cd04301">
    <property type="entry name" value="NAT_SF"/>
    <property type="match status" value="1"/>
</dbReference>
<dbReference type="Proteomes" id="UP001596445">
    <property type="component" value="Unassembled WGS sequence"/>
</dbReference>
<evidence type="ECO:0000256" key="1">
    <source>
        <dbReference type="SAM" id="MobiDB-lite"/>
    </source>
</evidence>
<evidence type="ECO:0000259" key="2">
    <source>
        <dbReference type="PROSITE" id="PS51186"/>
    </source>
</evidence>